<dbReference type="AlphaFoldDB" id="A0AAD6Y191"/>
<name>A0AAD6Y191_9AGAR</name>
<keyword evidence="2" id="KW-1185">Reference proteome</keyword>
<organism evidence="1 2">
    <name type="scientific">Mycena pura</name>
    <dbReference type="NCBI Taxonomy" id="153505"/>
    <lineage>
        <taxon>Eukaryota</taxon>
        <taxon>Fungi</taxon>
        <taxon>Dikarya</taxon>
        <taxon>Basidiomycota</taxon>
        <taxon>Agaricomycotina</taxon>
        <taxon>Agaricomycetes</taxon>
        <taxon>Agaricomycetidae</taxon>
        <taxon>Agaricales</taxon>
        <taxon>Marasmiineae</taxon>
        <taxon>Mycenaceae</taxon>
        <taxon>Mycena</taxon>
    </lineage>
</organism>
<dbReference type="Proteomes" id="UP001219525">
    <property type="component" value="Unassembled WGS sequence"/>
</dbReference>
<reference evidence="1" key="1">
    <citation type="submission" date="2023-03" db="EMBL/GenBank/DDBJ databases">
        <title>Massive genome expansion in bonnet fungi (Mycena s.s.) driven by repeated elements and novel gene families across ecological guilds.</title>
        <authorList>
            <consortium name="Lawrence Berkeley National Laboratory"/>
            <person name="Harder C.B."/>
            <person name="Miyauchi S."/>
            <person name="Viragh M."/>
            <person name="Kuo A."/>
            <person name="Thoen E."/>
            <person name="Andreopoulos B."/>
            <person name="Lu D."/>
            <person name="Skrede I."/>
            <person name="Drula E."/>
            <person name="Henrissat B."/>
            <person name="Morin E."/>
            <person name="Kohler A."/>
            <person name="Barry K."/>
            <person name="LaButti K."/>
            <person name="Morin E."/>
            <person name="Salamov A."/>
            <person name="Lipzen A."/>
            <person name="Mereny Z."/>
            <person name="Hegedus B."/>
            <person name="Baldrian P."/>
            <person name="Stursova M."/>
            <person name="Weitz H."/>
            <person name="Taylor A."/>
            <person name="Grigoriev I.V."/>
            <person name="Nagy L.G."/>
            <person name="Martin F."/>
            <person name="Kauserud H."/>
        </authorList>
    </citation>
    <scope>NUCLEOTIDE SEQUENCE</scope>
    <source>
        <strain evidence="1">9144</strain>
    </source>
</reference>
<comment type="caution">
    <text evidence="1">The sequence shown here is derived from an EMBL/GenBank/DDBJ whole genome shotgun (WGS) entry which is preliminary data.</text>
</comment>
<sequence>MSGCSFWSCVFGTWRQRDLIVNQDEAHNALSPGPRRRITITKTDIIDADEVAVGLTALQESLEPNDPALHSLPSRLFNAETSGASVDLASPYFHDLLSDTPV</sequence>
<proteinExistence type="predicted"/>
<protein>
    <submittedName>
        <fullName evidence="1">Uncharacterized protein</fullName>
    </submittedName>
</protein>
<evidence type="ECO:0000313" key="2">
    <source>
        <dbReference type="Proteomes" id="UP001219525"/>
    </source>
</evidence>
<gene>
    <name evidence="1" type="ORF">GGX14DRAFT_406742</name>
</gene>
<accession>A0AAD6Y191</accession>
<dbReference type="EMBL" id="JARJCW010000126">
    <property type="protein sequence ID" value="KAJ7191916.1"/>
    <property type="molecule type" value="Genomic_DNA"/>
</dbReference>
<evidence type="ECO:0000313" key="1">
    <source>
        <dbReference type="EMBL" id="KAJ7191916.1"/>
    </source>
</evidence>